<name>A0A0G3GVU5_9CORY</name>
<dbReference type="EMBL" id="CP011541">
    <property type="protein sequence ID" value="AKK03002.1"/>
    <property type="molecule type" value="Genomic_DNA"/>
</dbReference>
<evidence type="ECO:0000313" key="2">
    <source>
        <dbReference type="EMBL" id="AKK03002.1"/>
    </source>
</evidence>
<dbReference type="Pfam" id="PF08878">
    <property type="entry name" value="HamA"/>
    <property type="match status" value="1"/>
</dbReference>
<accession>A0A0G3GVU5</accession>
<dbReference type="RefSeq" id="WP_047240100.1">
    <property type="nucleotide sequence ID" value="NZ_CP011541.1"/>
</dbReference>
<dbReference type="Proteomes" id="UP000035368">
    <property type="component" value="Chromosome"/>
</dbReference>
<keyword evidence="3" id="KW-1185">Reference proteome</keyword>
<organism evidence="2 3">
    <name type="scientific">Corynebacterium epidermidicanis</name>
    <dbReference type="NCBI Taxonomy" id="1050174"/>
    <lineage>
        <taxon>Bacteria</taxon>
        <taxon>Bacillati</taxon>
        <taxon>Actinomycetota</taxon>
        <taxon>Actinomycetes</taxon>
        <taxon>Mycobacteriales</taxon>
        <taxon>Corynebacteriaceae</taxon>
        <taxon>Corynebacterium</taxon>
    </lineage>
</organism>
<gene>
    <name evidence="2" type="ORF">CEPID_05685</name>
</gene>
<reference evidence="2 3" key="1">
    <citation type="submission" date="2015-05" db="EMBL/GenBank/DDBJ databases">
        <title>Complete genome sequence of Corynebacterium epidermidicanis DSM 45586, isolated from the skin of a dog suffering from pruritus.</title>
        <authorList>
            <person name="Ruckert C."/>
            <person name="Albersmeier A."/>
            <person name="Winkler A."/>
            <person name="Tauch A."/>
        </authorList>
    </citation>
    <scope>NUCLEOTIDE SEQUENCE [LARGE SCALE GENOMIC DNA]</scope>
    <source>
        <strain evidence="2 3">DSM 45586</strain>
    </source>
</reference>
<dbReference type="AlphaFoldDB" id="A0A0G3GVU5"/>
<dbReference type="InterPro" id="IPR014976">
    <property type="entry name" value="AbpA_HamA_C"/>
</dbReference>
<evidence type="ECO:0000259" key="1">
    <source>
        <dbReference type="Pfam" id="PF08878"/>
    </source>
</evidence>
<dbReference type="OrthoDB" id="4964195at2"/>
<feature type="domain" description="Anti-bacteriophage protein A/HamA C-terminal" evidence="1">
    <location>
        <begin position="18"/>
        <end position="300"/>
    </location>
</feature>
<evidence type="ECO:0000313" key="3">
    <source>
        <dbReference type="Proteomes" id="UP000035368"/>
    </source>
</evidence>
<dbReference type="STRING" id="1050174.CEPID_05685"/>
<proteinExistence type="predicted"/>
<dbReference type="PATRIC" id="fig|1050174.4.peg.1150"/>
<dbReference type="KEGG" id="cei:CEPID_05685"/>
<sequence length="303" mass="33883">MNTALPTTLPNIDLASVFTEVTLDEQLQLNSDGSGLRLFHLQVRNNKFDYASLEDLLMNRLGHFVLSRAQIAQYEIEGNLGSIGLQASRFLRRPENQELKENALGNFMLHAFLELALGAPKLLSKIEIAEVSGTRQILCDAVHLLDQSTGSKLRANLIFGASNVVGDFGDTVDLALERAVAIAENEDAECKLVDQNILQQRFEPKTTEYLKNLLLPTAANSANYDVGFGLFLAYDLGLDPTLYQREEFPQVMEQKLKQDLRAHIGHIRDEIQNRGLGIYPFYIYTLPMNDAESDRVTITEAVL</sequence>
<protein>
    <submittedName>
        <fullName evidence="2">Putative DUF1837 family protein</fullName>
    </submittedName>
</protein>